<dbReference type="CDD" id="cd02440">
    <property type="entry name" value="AdoMet_MTases"/>
    <property type="match status" value="1"/>
</dbReference>
<evidence type="ECO:0000256" key="2">
    <source>
        <dbReference type="ARBA" id="ARBA00022679"/>
    </source>
</evidence>
<evidence type="ECO:0000259" key="4">
    <source>
        <dbReference type="PROSITE" id="PS51006"/>
    </source>
</evidence>
<dbReference type="PROSITE" id="PS51762">
    <property type="entry name" value="GH16_2"/>
    <property type="match status" value="1"/>
</dbReference>
<evidence type="ECO:0000313" key="6">
    <source>
        <dbReference type="EMBL" id="CAD7265234.1"/>
    </source>
</evidence>
<dbReference type="InterPro" id="IPR030374">
    <property type="entry name" value="PABS"/>
</dbReference>
<dbReference type="GO" id="GO:0004553">
    <property type="term" value="F:hydrolase activity, hydrolyzing O-glycosyl compounds"/>
    <property type="evidence" value="ECO:0007669"/>
    <property type="project" value="InterPro"/>
</dbReference>
<dbReference type="Gene3D" id="2.60.120.200">
    <property type="match status" value="1"/>
</dbReference>
<dbReference type="InterPro" id="IPR037163">
    <property type="entry name" value="Spermidine_synt_N_sf"/>
</dbReference>
<gene>
    <name evidence="6" type="ORF">TSIB3V08_LOCUS9276</name>
</gene>
<name>A0A7R9B4B8_TIMSH</name>
<dbReference type="SUPFAM" id="SSF53335">
    <property type="entry name" value="S-adenosyl-L-methionine-dependent methyltransferases"/>
    <property type="match status" value="1"/>
</dbReference>
<evidence type="ECO:0008006" key="7">
    <source>
        <dbReference type="Google" id="ProtNLM"/>
    </source>
</evidence>
<dbReference type="GO" id="GO:0006597">
    <property type="term" value="P:spermine biosynthetic process"/>
    <property type="evidence" value="ECO:0007669"/>
    <property type="project" value="InterPro"/>
</dbReference>
<feature type="domain" description="PABS" evidence="4">
    <location>
        <begin position="120"/>
        <end position="360"/>
    </location>
</feature>
<dbReference type="EMBL" id="OC005265">
    <property type="protein sequence ID" value="CAD7265234.1"/>
    <property type="molecule type" value="Genomic_DNA"/>
</dbReference>
<dbReference type="PANTHER" id="PTHR46315">
    <property type="entry name" value="SPERMINE SYNTHASE"/>
    <property type="match status" value="1"/>
</dbReference>
<organism evidence="6">
    <name type="scientific">Timema shepardi</name>
    <name type="common">Walking stick</name>
    <dbReference type="NCBI Taxonomy" id="629360"/>
    <lineage>
        <taxon>Eukaryota</taxon>
        <taxon>Metazoa</taxon>
        <taxon>Ecdysozoa</taxon>
        <taxon>Arthropoda</taxon>
        <taxon>Hexapoda</taxon>
        <taxon>Insecta</taxon>
        <taxon>Pterygota</taxon>
        <taxon>Neoptera</taxon>
        <taxon>Polyneoptera</taxon>
        <taxon>Phasmatodea</taxon>
        <taxon>Timematodea</taxon>
        <taxon>Timematoidea</taxon>
        <taxon>Timematidae</taxon>
        <taxon>Timema</taxon>
    </lineage>
</organism>
<protein>
    <recommendedName>
        <fullName evidence="7">GH16 domain-containing protein</fullName>
    </recommendedName>
</protein>
<dbReference type="InterPro" id="IPR000757">
    <property type="entry name" value="Beta-glucanase-like"/>
</dbReference>
<reference evidence="6" key="1">
    <citation type="submission" date="2020-11" db="EMBL/GenBank/DDBJ databases">
        <authorList>
            <person name="Tran Van P."/>
        </authorList>
    </citation>
    <scope>NUCLEOTIDE SEQUENCE</scope>
</reference>
<dbReference type="Pfam" id="PF01564">
    <property type="entry name" value="Spermine_synth"/>
    <property type="match status" value="1"/>
</dbReference>
<keyword evidence="2 3" id="KW-0808">Transferase</keyword>
<proteinExistence type="inferred from homology"/>
<evidence type="ECO:0000256" key="3">
    <source>
        <dbReference type="PROSITE-ProRule" id="PRU00354"/>
    </source>
</evidence>
<dbReference type="HAMAP" id="MF_00198">
    <property type="entry name" value="Spermidine_synth"/>
    <property type="match status" value="1"/>
</dbReference>
<dbReference type="InterPro" id="IPR015576">
    <property type="entry name" value="Spermine_synthase_animal"/>
</dbReference>
<dbReference type="AlphaFoldDB" id="A0A7R9B4B8"/>
<comment type="similarity">
    <text evidence="1">Belongs to the spermidine/spermine synthase family.</text>
</comment>
<dbReference type="Gene3D" id="3.40.50.150">
    <property type="entry name" value="Vaccinia Virus protein VP39"/>
    <property type="match status" value="1"/>
</dbReference>
<evidence type="ECO:0000259" key="5">
    <source>
        <dbReference type="PROSITE" id="PS51762"/>
    </source>
</evidence>
<dbReference type="InterPro" id="IPR001045">
    <property type="entry name" value="Spermi_synthase"/>
</dbReference>
<dbReference type="Pfam" id="PF17284">
    <property type="entry name" value="Spermine_synt_N"/>
    <property type="match status" value="1"/>
</dbReference>
<feature type="domain" description="GH16" evidence="5">
    <location>
        <begin position="566"/>
        <end position="890"/>
    </location>
</feature>
<feature type="active site" description="Proton acceptor" evidence="3">
    <location>
        <position position="274"/>
    </location>
</feature>
<evidence type="ECO:0000256" key="1">
    <source>
        <dbReference type="ARBA" id="ARBA00007867"/>
    </source>
</evidence>
<dbReference type="PROSITE" id="PS01330">
    <property type="entry name" value="PABS_1"/>
    <property type="match status" value="1"/>
</dbReference>
<dbReference type="InterPro" id="IPR029063">
    <property type="entry name" value="SAM-dependent_MTases_sf"/>
</dbReference>
<dbReference type="Gene3D" id="2.30.140.10">
    <property type="entry name" value="Spermidine synthase, tetramerisation domain"/>
    <property type="match status" value="1"/>
</dbReference>
<dbReference type="InterPro" id="IPR030373">
    <property type="entry name" value="PABS_CS"/>
</dbReference>
<dbReference type="GO" id="GO:0005975">
    <property type="term" value="P:carbohydrate metabolic process"/>
    <property type="evidence" value="ECO:0007669"/>
    <property type="project" value="InterPro"/>
</dbReference>
<dbReference type="InterPro" id="IPR035246">
    <property type="entry name" value="Spermidine_synt_N"/>
</dbReference>
<dbReference type="FunFam" id="3.40.50.150:FF:000197">
    <property type="entry name" value="spermine synthase isoform X2"/>
    <property type="match status" value="1"/>
</dbReference>
<dbReference type="GO" id="GO:0016768">
    <property type="term" value="F:spermine synthase activity"/>
    <property type="evidence" value="ECO:0007669"/>
    <property type="project" value="InterPro"/>
</dbReference>
<dbReference type="PROSITE" id="PS51006">
    <property type="entry name" value="PABS_2"/>
    <property type="match status" value="1"/>
</dbReference>
<dbReference type="PANTHER" id="PTHR46315:SF1">
    <property type="entry name" value="SPERMINE SYNTHASE"/>
    <property type="match status" value="1"/>
</dbReference>
<dbReference type="Pfam" id="PF00722">
    <property type="entry name" value="Glyco_hydro_16"/>
    <property type="match status" value="1"/>
</dbReference>
<sequence>MKVSQDKPHFLSHKENYNGPYLSSVIAEKKTEQLQHQYEYELVDGGFFELLKGENGILVCVRGYPEGLVTCNIEYYIKGNDKLVMSLDEIRQLEEELGEKLSSTRTHACPALKRGGELHKYFPTADERLLEYDIDKTLYEEKSPFQKILIVHSRSLGNLLVLDNLQNISESDLIYTESLMQRGKENYEGKEIVILGGGDGALLWELLKEKPKFVTMLEIDELVMKACGKYLRSCCGDCLDKYKGDNYEIIVEDCVKVLKKYVEEGRKFDYVFGDMTDVPLSSTPQGEVWDFIRLILDLSLSVLKPQGKYMTHANGASCPEALSMFEQQLNKLRVPVDFTSSHAFIPSFMEDWVFYQFDTETLFGKQVVDKPKRTEQPIRVVFTSSVELNTTSALANYATEAGRLLVYWFYCWSLISPTIHEEDITLFGSTFYTISASTNRNTISLRDYYKSGGLGYLLNTWCITRAAVLVVRGIGPTTVRSFVNIECSRVQTTVKTATPSFPPYLQKHGVCIRKHPLKNLDPSLETDMSQRETVISVHVCCQQTRVSHSRQKRCDQDSISEVTGSFAWWGYCVGDLIFYDNFDDLELDRWDHQIWQPGVVNNEFQEYVNSRDNSWVQDSTLHIRATTDDNAQNHIHSAKMHTTDSFAFKYGKLEIRAKLPAGDWLWPGAYLLLIGSVRTQIFTELFVVLAALWLMPKDNAYGGWPTSGEIDMAESRGNRELKYGDWNFGSEYMESTLHFGPDSNSDGREHAHFTRNTAAGDGWDRDFHKYQLEWTDNHVKFSIDDNELGTVTPGNGGFYGLGEWNTGNPWANSGDKMAPFDKPFFIIMNVAVGGMYFPDDATNPGGKPWSSSSGNAGVVDFWNGRQQWLPTWDIGDDQHLQVDYVKVFAV</sequence>
<accession>A0A7R9B4B8</accession>
<dbReference type="InterPro" id="IPR013320">
    <property type="entry name" value="ConA-like_dom_sf"/>
</dbReference>
<dbReference type="SUPFAM" id="SSF49899">
    <property type="entry name" value="Concanavalin A-like lectins/glucanases"/>
    <property type="match status" value="1"/>
</dbReference>
<keyword evidence="3" id="KW-0620">Polyamine biosynthesis</keyword>